<dbReference type="Proteomes" id="UP001140096">
    <property type="component" value="Unassembled WGS sequence"/>
</dbReference>
<dbReference type="EMBL" id="JANBUP010000087">
    <property type="protein sequence ID" value="KAJ2813206.1"/>
    <property type="molecule type" value="Genomic_DNA"/>
</dbReference>
<comment type="caution">
    <text evidence="1">The sequence shown here is derived from an EMBL/GenBank/DDBJ whole genome shotgun (WGS) entry which is preliminary data.</text>
</comment>
<protein>
    <submittedName>
        <fullName evidence="1">Uncharacterized protein</fullName>
    </submittedName>
</protein>
<name>A0ACC1LQB0_9FUNG</name>
<keyword evidence="2" id="KW-1185">Reference proteome</keyword>
<sequence length="169" mass="19357">MRHLLATTTARIASRVGNGSKLRLATAAMGRHYTNTSVYTRMDSMSPEEHLRVLLEEQRYLIELLKVDDSQAPWCKENVITVNREVQHGLHEPQDRRATFAVVSRRTFAIMDHAAKKPESAYEPIIDYKESYLQDLLKADDADAAWNQTPIEMVSREVQNSTSDHSTWN</sequence>
<reference evidence="1" key="1">
    <citation type="submission" date="2022-07" db="EMBL/GenBank/DDBJ databases">
        <title>Phylogenomic reconstructions and comparative analyses of Kickxellomycotina fungi.</title>
        <authorList>
            <person name="Reynolds N.K."/>
            <person name="Stajich J.E."/>
            <person name="Barry K."/>
            <person name="Grigoriev I.V."/>
            <person name="Crous P."/>
            <person name="Smith M.E."/>
        </authorList>
    </citation>
    <scope>NUCLEOTIDE SEQUENCE</scope>
    <source>
        <strain evidence="1">CBS 102833</strain>
    </source>
</reference>
<evidence type="ECO:0000313" key="2">
    <source>
        <dbReference type="Proteomes" id="UP001140096"/>
    </source>
</evidence>
<gene>
    <name evidence="1" type="ORF">H4S07_000862</name>
</gene>
<proteinExistence type="predicted"/>
<organism evidence="1 2">
    <name type="scientific">Coemansia furcata</name>
    <dbReference type="NCBI Taxonomy" id="417177"/>
    <lineage>
        <taxon>Eukaryota</taxon>
        <taxon>Fungi</taxon>
        <taxon>Fungi incertae sedis</taxon>
        <taxon>Zoopagomycota</taxon>
        <taxon>Kickxellomycotina</taxon>
        <taxon>Kickxellomycetes</taxon>
        <taxon>Kickxellales</taxon>
        <taxon>Kickxellaceae</taxon>
        <taxon>Coemansia</taxon>
    </lineage>
</organism>
<evidence type="ECO:0000313" key="1">
    <source>
        <dbReference type="EMBL" id="KAJ2813206.1"/>
    </source>
</evidence>
<accession>A0ACC1LQB0</accession>